<reference evidence="1" key="1">
    <citation type="submission" date="2017-02" db="EMBL/GenBank/DDBJ databases">
        <title>Delving into the versatile metabolic prowess of the omnipresent phylum Bacteroidetes.</title>
        <authorList>
            <person name="Nobu M.K."/>
            <person name="Mei R."/>
            <person name="Narihiro T."/>
            <person name="Kuroda K."/>
            <person name="Liu W.-T."/>
        </authorList>
    </citation>
    <scope>NUCLEOTIDE SEQUENCE</scope>
    <source>
        <strain evidence="1">ADurb.Bin160</strain>
    </source>
</reference>
<gene>
    <name evidence="1" type="ORF">BWY04_00971</name>
</gene>
<dbReference type="AlphaFoldDB" id="A0A1V5ZLZ1"/>
<protein>
    <recommendedName>
        <fullName evidence="2">Lipoprotein</fullName>
    </recommendedName>
</protein>
<dbReference type="PROSITE" id="PS51257">
    <property type="entry name" value="PROKAR_LIPOPROTEIN"/>
    <property type="match status" value="1"/>
</dbReference>
<sequence>MKKTRFIVPSLLTSILITGCFNKIENTNETQQTIPNQNTDQIISDAIHQYEDCSKDSENEKTFISYALL</sequence>
<dbReference type="EMBL" id="MWDB01000021">
    <property type="protein sequence ID" value="OQB41223.1"/>
    <property type="molecule type" value="Genomic_DNA"/>
</dbReference>
<comment type="caution">
    <text evidence="1">The sequence shown here is derived from an EMBL/GenBank/DDBJ whole genome shotgun (WGS) entry which is preliminary data.</text>
</comment>
<proteinExistence type="predicted"/>
<organism evidence="1">
    <name type="scientific">candidate division CPR1 bacterium ADurb.Bin160</name>
    <dbReference type="NCBI Taxonomy" id="1852826"/>
    <lineage>
        <taxon>Bacteria</taxon>
        <taxon>candidate division CPR1</taxon>
    </lineage>
</organism>
<evidence type="ECO:0000313" key="1">
    <source>
        <dbReference type="EMBL" id="OQB41223.1"/>
    </source>
</evidence>
<name>A0A1V5ZLZ1_9BACT</name>
<accession>A0A1V5ZLZ1</accession>
<dbReference type="Proteomes" id="UP000485621">
    <property type="component" value="Unassembled WGS sequence"/>
</dbReference>
<evidence type="ECO:0008006" key="2">
    <source>
        <dbReference type="Google" id="ProtNLM"/>
    </source>
</evidence>